<keyword evidence="8" id="KW-0503">Monooxygenase</keyword>
<dbReference type="InterPro" id="IPR036188">
    <property type="entry name" value="FAD/NAD-bd_sf"/>
</dbReference>
<dbReference type="EMBL" id="QQTP01000019">
    <property type="protein sequence ID" value="RDJ20375.1"/>
    <property type="molecule type" value="Genomic_DNA"/>
</dbReference>
<gene>
    <name evidence="8" type="ORF">DWE98_24875</name>
</gene>
<evidence type="ECO:0000256" key="4">
    <source>
        <dbReference type="ARBA" id="ARBA00022857"/>
    </source>
</evidence>
<proteinExistence type="inferred from homology"/>
<dbReference type="PANTHER" id="PTHR23023">
    <property type="entry name" value="DIMETHYLANILINE MONOOXYGENASE"/>
    <property type="match status" value="1"/>
</dbReference>
<keyword evidence="5" id="KW-0560">Oxidoreductase</keyword>
<dbReference type="GO" id="GO:0034899">
    <property type="term" value="F:trimethylamine monooxygenase activity"/>
    <property type="evidence" value="ECO:0007669"/>
    <property type="project" value="UniProtKB-EC"/>
</dbReference>
<comment type="caution">
    <text evidence="8">The sequence shown here is derived from an EMBL/GenBank/DDBJ whole genome shotgun (WGS) entry which is preliminary data.</text>
</comment>
<evidence type="ECO:0000256" key="1">
    <source>
        <dbReference type="ARBA" id="ARBA00009183"/>
    </source>
</evidence>
<dbReference type="AlphaFoldDB" id="A0A370KZE7"/>
<evidence type="ECO:0000313" key="8">
    <source>
        <dbReference type="EMBL" id="RDJ20375.1"/>
    </source>
</evidence>
<keyword evidence="9" id="KW-1185">Reference proteome</keyword>
<comment type="similarity">
    <text evidence="1">Belongs to the FMO family.</text>
</comment>
<dbReference type="GO" id="GO:0050661">
    <property type="term" value="F:NADP binding"/>
    <property type="evidence" value="ECO:0007669"/>
    <property type="project" value="InterPro"/>
</dbReference>
<keyword evidence="4" id="KW-0521">NADP</keyword>
<reference evidence="9" key="1">
    <citation type="submission" date="2018-07" db="EMBL/GenBank/DDBJ databases">
        <authorList>
            <person name="Safronova V.I."/>
            <person name="Chirak E.R."/>
            <person name="Sazanova A.L."/>
        </authorList>
    </citation>
    <scope>NUCLEOTIDE SEQUENCE [LARGE SCALE GENOMIC DNA]</scope>
    <source>
        <strain evidence="9">RCAM04685</strain>
    </source>
</reference>
<dbReference type="InterPro" id="IPR020946">
    <property type="entry name" value="Flavin_mOase-like"/>
</dbReference>
<evidence type="ECO:0000313" key="9">
    <source>
        <dbReference type="Proteomes" id="UP000255207"/>
    </source>
</evidence>
<name>A0A370KZE7_9HYPH</name>
<dbReference type="OrthoDB" id="9773233at2"/>
<dbReference type="EC" id="1.14.13.148" evidence="6"/>
<protein>
    <recommendedName>
        <fullName evidence="7">Trimethylamine monooxygenase</fullName>
        <ecNumber evidence="6">1.14.13.148</ecNumber>
    </recommendedName>
</protein>
<dbReference type="InterPro" id="IPR000960">
    <property type="entry name" value="Flavin_mOase"/>
</dbReference>
<keyword evidence="2" id="KW-0285">Flavoprotein</keyword>
<evidence type="ECO:0000256" key="5">
    <source>
        <dbReference type="ARBA" id="ARBA00023002"/>
    </source>
</evidence>
<evidence type="ECO:0000256" key="6">
    <source>
        <dbReference type="ARBA" id="ARBA00034528"/>
    </source>
</evidence>
<sequence length="489" mass="52525">MQARVGNDRRIAIIGAGPAGLVAARWLARHGCKPVLFEAAARLGGQWNPDGAASATWPGMRTNTSRTLSRFSDLDHDADVPLFPRREQMLSYLERYAEEFGLLPCLRLSTRVTAIERSQEGWAIQYDGSEGPAVETFAKIVLACGAEGVPLTPEIPGLDRFTGALGAIHSAQYHGADRYRGRSVLVAGCSISALEIASELALAGAASVTASYRRQRYVLPKIIAGVPTDHIMFTRAAALAGAQLPPDRLAMEIKSMVTRAAGRPDQFGAPAADENIFAAGITQAQHFLPAIAEGRITVRPWIQRVEGKDVVFDDGSRHAPDAIILGTGYRAALDLLPEDAVKRIGARSGGPDLHGHSFHPDLPGLAFLGFYNLVGPKLPVLELQARWIAQVLSGDQAWPLQEEMEAGLSEARARRLAGEQPVMHALALAFSRLAGVDPDPSRWPDLEDFLLHGPLSPSGFRLQGPDCCPDAPARLRAEAVACGFGTKRL</sequence>
<evidence type="ECO:0000256" key="3">
    <source>
        <dbReference type="ARBA" id="ARBA00022827"/>
    </source>
</evidence>
<dbReference type="RefSeq" id="WP_114832014.1">
    <property type="nucleotide sequence ID" value="NZ_QQTO01000020.1"/>
</dbReference>
<dbReference type="Proteomes" id="UP000255207">
    <property type="component" value="Unassembled WGS sequence"/>
</dbReference>
<accession>A0A370KZE7</accession>
<organism evidence="8 9">
    <name type="scientific">Bosea caraganae</name>
    <dbReference type="NCBI Taxonomy" id="2763117"/>
    <lineage>
        <taxon>Bacteria</taxon>
        <taxon>Pseudomonadati</taxon>
        <taxon>Pseudomonadota</taxon>
        <taxon>Alphaproteobacteria</taxon>
        <taxon>Hyphomicrobiales</taxon>
        <taxon>Boseaceae</taxon>
        <taxon>Bosea</taxon>
    </lineage>
</organism>
<dbReference type="GO" id="GO:0050660">
    <property type="term" value="F:flavin adenine dinucleotide binding"/>
    <property type="evidence" value="ECO:0007669"/>
    <property type="project" value="InterPro"/>
</dbReference>
<dbReference type="GO" id="GO:0004499">
    <property type="term" value="F:N,N-dimethylaniline monooxygenase activity"/>
    <property type="evidence" value="ECO:0007669"/>
    <property type="project" value="InterPro"/>
</dbReference>
<keyword evidence="3" id="KW-0274">FAD</keyword>
<dbReference type="InterPro" id="IPR050346">
    <property type="entry name" value="FMO-like"/>
</dbReference>
<dbReference type="SUPFAM" id="SSF51905">
    <property type="entry name" value="FAD/NAD(P)-binding domain"/>
    <property type="match status" value="2"/>
</dbReference>
<evidence type="ECO:0000256" key="2">
    <source>
        <dbReference type="ARBA" id="ARBA00022630"/>
    </source>
</evidence>
<evidence type="ECO:0000256" key="7">
    <source>
        <dbReference type="ARBA" id="ARBA00035159"/>
    </source>
</evidence>
<dbReference type="Gene3D" id="3.50.50.60">
    <property type="entry name" value="FAD/NAD(P)-binding domain"/>
    <property type="match status" value="1"/>
</dbReference>
<dbReference type="PRINTS" id="PR00370">
    <property type="entry name" value="FMOXYGENASE"/>
</dbReference>
<dbReference type="PIRSF" id="PIRSF000332">
    <property type="entry name" value="FMO"/>
    <property type="match status" value="1"/>
</dbReference>
<dbReference type="Pfam" id="PF00743">
    <property type="entry name" value="FMO-like"/>
    <property type="match status" value="1"/>
</dbReference>